<name>A0A162DGG6_9BACI</name>
<dbReference type="InterPro" id="IPR047903">
    <property type="entry name" value="NDxxF_lipo"/>
</dbReference>
<dbReference type="Proteomes" id="UP000075806">
    <property type="component" value="Unassembled WGS sequence"/>
</dbReference>
<dbReference type="STRING" id="519424.AZF04_08515"/>
<dbReference type="PROSITE" id="PS51257">
    <property type="entry name" value="PROKAR_LIPOPROTEIN"/>
    <property type="match status" value="1"/>
</dbReference>
<dbReference type="AlphaFoldDB" id="A0A162DGG6"/>
<reference evidence="1" key="1">
    <citation type="submission" date="2016-02" db="EMBL/GenBank/DDBJ databases">
        <title>Genome sequence of Bacillus trypoxylicola KCTC 13244(T).</title>
        <authorList>
            <person name="Jeong H."/>
            <person name="Park S.-H."/>
            <person name="Choi S.-K."/>
        </authorList>
    </citation>
    <scope>NUCLEOTIDE SEQUENCE [LARGE SCALE GENOMIC DNA]</scope>
    <source>
        <strain evidence="1">KCTC 13244</strain>
    </source>
</reference>
<keyword evidence="2" id="KW-1185">Reference proteome</keyword>
<comment type="caution">
    <text evidence="1">The sequence shown here is derived from an EMBL/GenBank/DDBJ whole genome shotgun (WGS) entry which is preliminary data.</text>
</comment>
<evidence type="ECO:0000313" key="2">
    <source>
        <dbReference type="Proteomes" id="UP000075806"/>
    </source>
</evidence>
<evidence type="ECO:0008006" key="3">
    <source>
        <dbReference type="Google" id="ProtNLM"/>
    </source>
</evidence>
<accession>A0A162DGG6</accession>
<organism evidence="1 2">
    <name type="scientific">Alkalihalobacillus trypoxylicola</name>
    <dbReference type="NCBI Taxonomy" id="519424"/>
    <lineage>
        <taxon>Bacteria</taxon>
        <taxon>Bacillati</taxon>
        <taxon>Bacillota</taxon>
        <taxon>Bacilli</taxon>
        <taxon>Bacillales</taxon>
        <taxon>Bacillaceae</taxon>
        <taxon>Alkalihalobacillus</taxon>
    </lineage>
</organism>
<sequence length="196" mass="22771">MRKWYMGLIAIFILAGCYQQGSQPEENTTNEVVDLAEITIPDTVFQSEKTDASISEEEMKQSLQTYLDSSANLYELRIHFENFLDIEHSLDTSELEKLEKINALLEQNDHNFSDFISKNTLPEDFAEETEHISHYITAHNQYLIQLDQVFNELSDGEMTIEQLESLANVPEILNGREQQKIEDFLKEKEIQTNVFE</sequence>
<protein>
    <recommendedName>
        <fullName evidence="3">NDxxF motif lipoprotein</fullName>
    </recommendedName>
</protein>
<gene>
    <name evidence="1" type="ORF">AZF04_08515</name>
</gene>
<dbReference type="RefSeq" id="WP_061949346.1">
    <property type="nucleotide sequence ID" value="NZ_LTAO01000023.1"/>
</dbReference>
<dbReference type="EMBL" id="LTAO01000023">
    <property type="protein sequence ID" value="KYG29550.1"/>
    <property type="molecule type" value="Genomic_DNA"/>
</dbReference>
<dbReference type="NCBIfam" id="NF033193">
    <property type="entry name" value="lipo_NDxxF"/>
    <property type="match status" value="1"/>
</dbReference>
<evidence type="ECO:0000313" key="1">
    <source>
        <dbReference type="EMBL" id="KYG29550.1"/>
    </source>
</evidence>
<dbReference type="OrthoDB" id="2412973at2"/>
<proteinExistence type="predicted"/>